<name>A0A9P0CNP4_9CUCU</name>
<dbReference type="InterPro" id="IPR010562">
    <property type="entry name" value="Haemolymph_juvenile_hormone-bd"/>
</dbReference>
<protein>
    <submittedName>
        <fullName evidence="2">Uncharacterized protein</fullName>
    </submittedName>
</protein>
<organism evidence="2 3">
    <name type="scientific">Psylliodes chrysocephalus</name>
    <dbReference type="NCBI Taxonomy" id="3402493"/>
    <lineage>
        <taxon>Eukaryota</taxon>
        <taxon>Metazoa</taxon>
        <taxon>Ecdysozoa</taxon>
        <taxon>Arthropoda</taxon>
        <taxon>Hexapoda</taxon>
        <taxon>Insecta</taxon>
        <taxon>Pterygota</taxon>
        <taxon>Neoptera</taxon>
        <taxon>Endopterygota</taxon>
        <taxon>Coleoptera</taxon>
        <taxon>Polyphaga</taxon>
        <taxon>Cucujiformia</taxon>
        <taxon>Chrysomeloidea</taxon>
        <taxon>Chrysomelidae</taxon>
        <taxon>Galerucinae</taxon>
        <taxon>Alticini</taxon>
        <taxon>Psylliodes</taxon>
    </lineage>
</organism>
<dbReference type="SUPFAM" id="SSF55394">
    <property type="entry name" value="Bactericidal permeability-increasing protein, BPI"/>
    <property type="match status" value="1"/>
</dbReference>
<dbReference type="EMBL" id="OV651823">
    <property type="protein sequence ID" value="CAH1101411.1"/>
    <property type="molecule type" value="Genomic_DNA"/>
</dbReference>
<feature type="signal peptide" evidence="1">
    <location>
        <begin position="1"/>
        <end position="19"/>
    </location>
</feature>
<reference evidence="2" key="1">
    <citation type="submission" date="2022-01" db="EMBL/GenBank/DDBJ databases">
        <authorList>
            <person name="King R."/>
        </authorList>
    </citation>
    <scope>NUCLEOTIDE SEQUENCE</scope>
</reference>
<proteinExistence type="predicted"/>
<evidence type="ECO:0000256" key="1">
    <source>
        <dbReference type="SAM" id="SignalP"/>
    </source>
</evidence>
<dbReference type="PANTHER" id="PTHR11008:SF13">
    <property type="entry name" value="FI04421P"/>
    <property type="match status" value="1"/>
</dbReference>
<dbReference type="OrthoDB" id="6412801at2759"/>
<dbReference type="Pfam" id="PF06585">
    <property type="entry name" value="JHBP"/>
    <property type="match status" value="1"/>
</dbReference>
<dbReference type="InterPro" id="IPR038606">
    <property type="entry name" value="To_sf"/>
</dbReference>
<keyword evidence="3" id="KW-1185">Reference proteome</keyword>
<feature type="chain" id="PRO_5040435181" evidence="1">
    <location>
        <begin position="20"/>
        <end position="352"/>
    </location>
</feature>
<dbReference type="Gene3D" id="3.15.10.30">
    <property type="entry name" value="Haemolymph juvenile hormone binding protein"/>
    <property type="match status" value="1"/>
</dbReference>
<dbReference type="PANTHER" id="PTHR11008">
    <property type="entry name" value="PROTEIN TAKEOUT-LIKE PROTEIN"/>
    <property type="match status" value="1"/>
</dbReference>
<dbReference type="Proteomes" id="UP001153636">
    <property type="component" value="Chromosome 11"/>
</dbReference>
<dbReference type="InterPro" id="IPR017943">
    <property type="entry name" value="Bactericidal_perm-incr_a/b_dom"/>
</dbReference>
<dbReference type="Gene3D" id="3.15.10.50">
    <property type="match status" value="1"/>
</dbReference>
<evidence type="ECO:0000313" key="3">
    <source>
        <dbReference type="Proteomes" id="UP001153636"/>
    </source>
</evidence>
<evidence type="ECO:0000313" key="2">
    <source>
        <dbReference type="EMBL" id="CAH1101411.1"/>
    </source>
</evidence>
<dbReference type="SMART" id="SM00700">
    <property type="entry name" value="JHBP"/>
    <property type="match status" value="1"/>
</dbReference>
<gene>
    <name evidence="2" type="ORF">PSYICH_LOCUS2697</name>
</gene>
<keyword evidence="1" id="KW-0732">Signal</keyword>
<dbReference type="InterPro" id="IPR038602">
    <property type="entry name" value="Mite_allergen_7_sf"/>
</dbReference>
<accession>A0A9P0CNP4</accession>
<dbReference type="AlphaFoldDB" id="A0A9P0CNP4"/>
<sequence>MEKKVIVVLLFGLFCVSCAQDEAVAPPTEYPPAPPEEDEPITVMENKSEKKLSETIMTILEHYKQDDPLGIPGAPIPDPMPIPDMKKSFSMARLNMKNVQLYGLKKFRIEHVLADVTEMKVEATLSIDVLTVHGNYTLNTLFSKAAGPFTVKMGKVKVTAIASMEVEVNGTLEAQEMDMDIKFESIDMDFQGLGFFANMFQGIMNSVGSFVFDSIKPFVLAEANTNMRKDINKEIKKFPKKFPNSISPFDQLVCEVRNQVRAKGFDPYLVPDYNNSVGIFDVGLTHTWLYGLSSFHRTRDIKFEFKNKTVHIFLEVGTGAIKGTSNWEVSLVAGMIAKDGKVSFTVDYIRVS</sequence>
<dbReference type="GO" id="GO:0008289">
    <property type="term" value="F:lipid binding"/>
    <property type="evidence" value="ECO:0007669"/>
    <property type="project" value="InterPro"/>
</dbReference>